<keyword evidence="1" id="KW-1133">Transmembrane helix</keyword>
<feature type="non-terminal residue" evidence="2">
    <location>
        <position position="1"/>
    </location>
</feature>
<feature type="transmembrane region" description="Helical" evidence="1">
    <location>
        <begin position="131"/>
        <end position="153"/>
    </location>
</feature>
<sequence>AAVAGFAPGLLGYGLFAVLSRALYARGATRAATAAISAGWLVVLVATLPLAALLPVADRVLAVALANSVGMLLLGGLLLVAVLRVAGRAALDGAARAGAAGLLAGTTAALAALALLSLLNAGDGTPTRWVALVQGMLSGVLVGVVFLGVVWLVDRRDVQPLLAGLRRRLRRGRTRPGQEDGKEPVSR</sequence>
<feature type="transmembrane region" description="Helical" evidence="1">
    <location>
        <begin position="6"/>
        <end position="24"/>
    </location>
</feature>
<gene>
    <name evidence="2" type="ORF">C1I95_29005</name>
</gene>
<keyword evidence="3" id="KW-1185">Reference proteome</keyword>
<evidence type="ECO:0000256" key="1">
    <source>
        <dbReference type="SAM" id="Phobius"/>
    </source>
</evidence>
<dbReference type="AlphaFoldDB" id="A0A2W2DC28"/>
<organism evidence="2 3">
    <name type="scientific">Micromonospora craterilacus</name>
    <dbReference type="NCBI Taxonomy" id="1655439"/>
    <lineage>
        <taxon>Bacteria</taxon>
        <taxon>Bacillati</taxon>
        <taxon>Actinomycetota</taxon>
        <taxon>Actinomycetes</taxon>
        <taxon>Micromonosporales</taxon>
        <taxon>Micromonosporaceae</taxon>
        <taxon>Micromonospora</taxon>
    </lineage>
</organism>
<feature type="transmembrane region" description="Helical" evidence="1">
    <location>
        <begin position="60"/>
        <end position="85"/>
    </location>
</feature>
<keyword evidence="1" id="KW-0472">Membrane</keyword>
<accession>A0A2W2DC28</accession>
<comment type="caution">
    <text evidence="2">The sequence shown here is derived from an EMBL/GenBank/DDBJ whole genome shotgun (WGS) entry which is preliminary data.</text>
</comment>
<proteinExistence type="predicted"/>
<name>A0A2W2DC28_9ACTN</name>
<evidence type="ECO:0000313" key="2">
    <source>
        <dbReference type="EMBL" id="PZG09512.1"/>
    </source>
</evidence>
<dbReference type="EMBL" id="POTY01000268">
    <property type="protein sequence ID" value="PZG09512.1"/>
    <property type="molecule type" value="Genomic_DNA"/>
</dbReference>
<reference evidence="2 3" key="1">
    <citation type="submission" date="2018-01" db="EMBL/GenBank/DDBJ databases">
        <title>Draft genome sequence of Jishengella sp. NA12.</title>
        <authorList>
            <person name="Sahin N."/>
            <person name="Ay H."/>
            <person name="Saygin H."/>
        </authorList>
    </citation>
    <scope>NUCLEOTIDE SEQUENCE [LARGE SCALE GENOMIC DNA]</scope>
    <source>
        <strain evidence="2 3">NA12</strain>
    </source>
</reference>
<dbReference type="Proteomes" id="UP000248924">
    <property type="component" value="Unassembled WGS sequence"/>
</dbReference>
<feature type="transmembrane region" description="Helical" evidence="1">
    <location>
        <begin position="97"/>
        <end position="119"/>
    </location>
</feature>
<protein>
    <submittedName>
        <fullName evidence="2">Virulence factor MviN</fullName>
    </submittedName>
</protein>
<keyword evidence="1" id="KW-0812">Transmembrane</keyword>
<evidence type="ECO:0000313" key="3">
    <source>
        <dbReference type="Proteomes" id="UP000248924"/>
    </source>
</evidence>
<feature type="transmembrane region" description="Helical" evidence="1">
    <location>
        <begin position="31"/>
        <end position="54"/>
    </location>
</feature>